<dbReference type="EMBL" id="JAPNKE010000002">
    <property type="protein sequence ID" value="MCY1007003.1"/>
    <property type="molecule type" value="Genomic_DNA"/>
</dbReference>
<evidence type="ECO:0000256" key="5">
    <source>
        <dbReference type="ARBA" id="ARBA00022692"/>
    </source>
</evidence>
<evidence type="ECO:0000256" key="2">
    <source>
        <dbReference type="ARBA" id="ARBA00011902"/>
    </source>
</evidence>
<evidence type="ECO:0000256" key="9">
    <source>
        <dbReference type="ARBA" id="ARBA00022840"/>
    </source>
</evidence>
<reference evidence="18" key="1">
    <citation type="submission" date="2022-11" db="EMBL/GenBank/DDBJ databases">
        <title>Minimal conservation of predation-associated metabolite biosynthetic gene clusters underscores biosynthetic potential of Myxococcota including descriptions for ten novel species: Archangium lansinium sp. nov., Myxococcus landrumus sp. nov., Nannocystis bai.</title>
        <authorList>
            <person name="Ahearne A."/>
            <person name="Stevens C."/>
            <person name="Phillips K."/>
        </authorList>
    </citation>
    <scope>NUCLEOTIDE SEQUENCE</scope>
    <source>
        <strain evidence="18">Na p29</strain>
    </source>
</reference>
<evidence type="ECO:0000256" key="1">
    <source>
        <dbReference type="ARBA" id="ARBA00004251"/>
    </source>
</evidence>
<comment type="caution">
    <text evidence="18">The sequence shown here is derived from an EMBL/GenBank/DDBJ whole genome shotgun (WGS) entry which is preliminary data.</text>
</comment>
<dbReference type="RefSeq" id="WP_267769492.1">
    <property type="nucleotide sequence ID" value="NZ_JAPNKE010000002.1"/>
</dbReference>
<feature type="domain" description="ALK/LTK-like glycine-rich" evidence="17">
    <location>
        <begin position="52"/>
        <end position="186"/>
    </location>
</feature>
<organism evidence="18 19">
    <name type="scientific">Nannocystis pusilla</name>
    <dbReference type="NCBI Taxonomy" id="889268"/>
    <lineage>
        <taxon>Bacteria</taxon>
        <taxon>Pseudomonadati</taxon>
        <taxon>Myxococcota</taxon>
        <taxon>Polyangia</taxon>
        <taxon>Nannocystales</taxon>
        <taxon>Nannocystaceae</taxon>
        <taxon>Nannocystis</taxon>
    </lineage>
</organism>
<evidence type="ECO:0000256" key="11">
    <source>
        <dbReference type="ARBA" id="ARBA00023136"/>
    </source>
</evidence>
<dbReference type="GO" id="GO:0005886">
    <property type="term" value="C:plasma membrane"/>
    <property type="evidence" value="ECO:0007669"/>
    <property type="project" value="UniProtKB-SubCell"/>
</dbReference>
<sequence>MALLGCHAPEVVGLDGMVPDAVPGCAGPGGRGFAFTGGPQVFVVPECVTTLSVELWGAQGGPSRCGIDEIHGLPDVQMDGGRGGWLRAELPVRPGEVLLVLVGGRGGIDGAPGWNGGGRGGVWAGGGGGGSDIRIGGASLIDRALVVGGGGGGSCGFPDHGAGGAGGGSSATTGSWARTSGARVAAAGNTPEAQAARRPGSPGCSGSAAERRAITWQAAAAAGTAAAGRSARAVAAVRRTWASTRTRWSSKRERAAATVRCRSTGERGPPGVTRGDGCDRYRVEAGARAPRGRRSTTAIRGEDRRLRATAASRRW</sequence>
<evidence type="ECO:0000256" key="16">
    <source>
        <dbReference type="SAM" id="MobiDB-lite"/>
    </source>
</evidence>
<evidence type="ECO:0000256" key="3">
    <source>
        <dbReference type="ARBA" id="ARBA00022475"/>
    </source>
</evidence>
<evidence type="ECO:0000256" key="6">
    <source>
        <dbReference type="ARBA" id="ARBA00022729"/>
    </source>
</evidence>
<evidence type="ECO:0000313" key="19">
    <source>
        <dbReference type="Proteomes" id="UP001150924"/>
    </source>
</evidence>
<keyword evidence="5" id="KW-0812">Transmembrane</keyword>
<evidence type="ECO:0000256" key="13">
    <source>
        <dbReference type="ARBA" id="ARBA00023157"/>
    </source>
</evidence>
<evidence type="ECO:0000256" key="10">
    <source>
        <dbReference type="ARBA" id="ARBA00022989"/>
    </source>
</evidence>
<keyword evidence="10" id="KW-1133">Transmembrane helix</keyword>
<feature type="region of interest" description="Disordered" evidence="16">
    <location>
        <begin position="261"/>
        <end position="315"/>
    </location>
</feature>
<keyword evidence="13" id="KW-1015">Disulfide bond</keyword>
<dbReference type="GO" id="GO:0004714">
    <property type="term" value="F:transmembrane receptor protein tyrosine kinase activity"/>
    <property type="evidence" value="ECO:0007669"/>
    <property type="project" value="UniProtKB-EC"/>
</dbReference>
<keyword evidence="9" id="KW-0067">ATP-binding</keyword>
<keyword evidence="11" id="KW-0472">Membrane</keyword>
<proteinExistence type="predicted"/>
<evidence type="ECO:0000256" key="14">
    <source>
        <dbReference type="ARBA" id="ARBA00023170"/>
    </source>
</evidence>
<evidence type="ECO:0000256" key="4">
    <source>
        <dbReference type="ARBA" id="ARBA00022679"/>
    </source>
</evidence>
<keyword evidence="3" id="KW-1003">Cell membrane</keyword>
<dbReference type="Pfam" id="PF12810">
    <property type="entry name" value="ALK_LTK_GRD"/>
    <property type="match status" value="1"/>
</dbReference>
<feature type="compositionally biased region" description="Low complexity" evidence="16">
    <location>
        <begin position="170"/>
        <end position="182"/>
    </location>
</feature>
<keyword evidence="12" id="KW-0829">Tyrosine-protein kinase</keyword>
<evidence type="ECO:0000256" key="8">
    <source>
        <dbReference type="ARBA" id="ARBA00022777"/>
    </source>
</evidence>
<feature type="compositionally biased region" description="Basic and acidic residues" evidence="16">
    <location>
        <begin position="276"/>
        <end position="285"/>
    </location>
</feature>
<evidence type="ECO:0000256" key="7">
    <source>
        <dbReference type="ARBA" id="ARBA00022741"/>
    </source>
</evidence>
<keyword evidence="15" id="KW-0325">Glycoprotein</keyword>
<keyword evidence="6" id="KW-0732">Signal</keyword>
<dbReference type="InterPro" id="IPR055163">
    <property type="entry name" value="ALK/LTK-like_GRD"/>
</dbReference>
<dbReference type="EC" id="2.7.10.1" evidence="2"/>
<evidence type="ECO:0000259" key="17">
    <source>
        <dbReference type="Pfam" id="PF12810"/>
    </source>
</evidence>
<dbReference type="Proteomes" id="UP001150924">
    <property type="component" value="Unassembled WGS sequence"/>
</dbReference>
<keyword evidence="8" id="KW-0418">Kinase</keyword>
<evidence type="ECO:0000256" key="12">
    <source>
        <dbReference type="ARBA" id="ARBA00023137"/>
    </source>
</evidence>
<comment type="subcellular location">
    <subcellularLocation>
        <location evidence="1">Cell membrane</location>
        <topology evidence="1">Single-pass type I membrane protein</topology>
    </subcellularLocation>
</comment>
<accession>A0A9X3IYL8</accession>
<dbReference type="GO" id="GO:0005524">
    <property type="term" value="F:ATP binding"/>
    <property type="evidence" value="ECO:0007669"/>
    <property type="project" value="UniProtKB-KW"/>
</dbReference>
<name>A0A9X3IYL8_9BACT</name>
<keyword evidence="7" id="KW-0547">Nucleotide-binding</keyword>
<protein>
    <recommendedName>
        <fullName evidence="2">receptor protein-tyrosine kinase</fullName>
        <ecNumber evidence="2">2.7.10.1</ecNumber>
    </recommendedName>
</protein>
<feature type="region of interest" description="Disordered" evidence="16">
    <location>
        <begin position="163"/>
        <end position="209"/>
    </location>
</feature>
<gene>
    <name evidence="18" type="ORF">OV079_15850</name>
</gene>
<keyword evidence="14" id="KW-0675">Receptor</keyword>
<dbReference type="AlphaFoldDB" id="A0A9X3IYL8"/>
<evidence type="ECO:0000256" key="15">
    <source>
        <dbReference type="ARBA" id="ARBA00023180"/>
    </source>
</evidence>
<keyword evidence="19" id="KW-1185">Reference proteome</keyword>
<evidence type="ECO:0000313" key="18">
    <source>
        <dbReference type="EMBL" id="MCY1007003.1"/>
    </source>
</evidence>
<keyword evidence="4" id="KW-0808">Transferase</keyword>